<evidence type="ECO:0000313" key="3">
    <source>
        <dbReference type="Proteomes" id="UP001409291"/>
    </source>
</evidence>
<dbReference type="Pfam" id="PF13568">
    <property type="entry name" value="OMP_b-brl_2"/>
    <property type="match status" value="1"/>
</dbReference>
<name>A0ABV0BPA3_9SPHI</name>
<feature type="domain" description="Outer membrane protein beta-barrel" evidence="1">
    <location>
        <begin position="27"/>
        <end position="168"/>
    </location>
</feature>
<reference evidence="2 3" key="1">
    <citation type="submission" date="2024-04" db="EMBL/GenBank/DDBJ databases">
        <title>WGS of bacteria from Torrens River.</title>
        <authorList>
            <person name="Wyrsch E.R."/>
            <person name="Drigo B."/>
        </authorList>
    </citation>
    <scope>NUCLEOTIDE SEQUENCE [LARGE SCALE GENOMIC DNA]</scope>
    <source>
        <strain evidence="2 3">TWI391</strain>
    </source>
</reference>
<organism evidence="2 3">
    <name type="scientific">Sphingobacterium kitahiroshimense</name>
    <dbReference type="NCBI Taxonomy" id="470446"/>
    <lineage>
        <taxon>Bacteria</taxon>
        <taxon>Pseudomonadati</taxon>
        <taxon>Bacteroidota</taxon>
        <taxon>Sphingobacteriia</taxon>
        <taxon>Sphingobacteriales</taxon>
        <taxon>Sphingobacteriaceae</taxon>
        <taxon>Sphingobacterium</taxon>
    </lineage>
</organism>
<dbReference type="Proteomes" id="UP001409291">
    <property type="component" value="Unassembled WGS sequence"/>
</dbReference>
<evidence type="ECO:0000313" key="2">
    <source>
        <dbReference type="EMBL" id="MEN5376635.1"/>
    </source>
</evidence>
<keyword evidence="3" id="KW-1185">Reference proteome</keyword>
<sequence>MCKNIRLTLLVLLLILLVPTAKVFSQIGAGIKLGGNLSHADGLSFRSANRIGFQVGGILSYHFRPNMAIQVEPTYNVTRVRTNAETVDQVNGISKGNKALQFFDFPVLFKLDLTSNFALLGGLEFNKLLNEDKYLLNNGEEAFNRGSRMGYTFGLELGKLYFRYRNVERKTGVYHNWNTSISQYQIGVKWNLF</sequence>
<proteinExistence type="predicted"/>
<dbReference type="RefSeq" id="WP_260292814.1">
    <property type="nucleotide sequence ID" value="NZ_JBDJLH010000003.1"/>
</dbReference>
<dbReference type="InterPro" id="IPR025665">
    <property type="entry name" value="Beta-barrel_OMP_2"/>
</dbReference>
<evidence type="ECO:0000259" key="1">
    <source>
        <dbReference type="Pfam" id="PF13568"/>
    </source>
</evidence>
<gene>
    <name evidence="2" type="ORF">ABE541_05110</name>
</gene>
<accession>A0ABV0BPA3</accession>
<dbReference type="EMBL" id="JBDJNQ010000002">
    <property type="protein sequence ID" value="MEN5376635.1"/>
    <property type="molecule type" value="Genomic_DNA"/>
</dbReference>
<protein>
    <submittedName>
        <fullName evidence="2">PorT family protein</fullName>
    </submittedName>
</protein>
<comment type="caution">
    <text evidence="2">The sequence shown here is derived from an EMBL/GenBank/DDBJ whole genome shotgun (WGS) entry which is preliminary data.</text>
</comment>